<keyword evidence="3" id="KW-1185">Reference proteome</keyword>
<name>A0A0A7CL67_9VIRU</name>
<evidence type="ECO:0000313" key="3">
    <source>
        <dbReference type="Proteomes" id="UP000202389"/>
    </source>
</evidence>
<feature type="compositionally biased region" description="Basic residues" evidence="1">
    <location>
        <begin position="15"/>
        <end position="41"/>
    </location>
</feature>
<sequence length="313" mass="35623">MTHPSFICQQPNMIRSRRTRSRRSVRPRRPLRRRRITKRRPTVKRAISKKRILNITSRKKRDVMNQWSNTTADGGSKPITNGIVTLAGPVGGYFYWQATARTLDQGPGQIGIVSDEATRTATTCFMRGLSERIDIQTNSSLPWRWRRICITTKDNSYDHSDLGALQAYGGWLLSSAGIVRPWVNSYINNNGTTQAGQWVDLFEGAGNVDWADVNSAKIDTRRIDLHYDKTITINSGNSSGVFRTYRRWHPMNKNLVYDDDQDGGKMDSSHLSVTDKRGMGNYIVLDFFQPHASATSADRLILRSNSALFWHEK</sequence>
<proteinExistence type="predicted"/>
<protein>
    <submittedName>
        <fullName evidence="2">Capsid protein</fullName>
    </submittedName>
</protein>
<dbReference type="RefSeq" id="YP_009115513.1">
    <property type="nucleotide sequence ID" value="NC_026162.1"/>
</dbReference>
<reference evidence="2 3" key="1">
    <citation type="journal article" date="2015" name="Infect. Genet. Evol.">
        <title>Characterisation of a diverse range of circular replication-associated protein encoding DNA viruses recovered from a sewage treatment oxidation pond.</title>
        <authorList>
            <person name="Kraberger S."/>
            <person name="Arguello-Astorga G.R."/>
            <person name="Greenfield L.G."/>
            <person name="Galilee C."/>
            <person name="Law D."/>
            <person name="Martin D.P."/>
            <person name="Varsani A."/>
        </authorList>
    </citation>
    <scope>NUCLEOTIDE SEQUENCE [LARGE SCALE GENOMIC DNA]</scope>
    <source>
        <strain evidence="2">BS4014</strain>
    </source>
</reference>
<dbReference type="OrthoDB" id="7982at10239"/>
<accession>A0A0A7CL67</accession>
<dbReference type="GeneID" id="22835190"/>
<dbReference type="EMBL" id="KJ547636">
    <property type="protein sequence ID" value="AIF34831.1"/>
    <property type="molecule type" value="Genomic_DNA"/>
</dbReference>
<dbReference type="KEGG" id="vg:22835190"/>
<evidence type="ECO:0000256" key="1">
    <source>
        <dbReference type="SAM" id="MobiDB-lite"/>
    </source>
</evidence>
<organism evidence="2 3">
    <name type="scientific">Sewage-associated gemycircularvirus 6</name>
    <dbReference type="NCBI Taxonomy" id="1519401"/>
    <lineage>
        <taxon>Viruses</taxon>
        <taxon>Monodnaviria</taxon>
        <taxon>Shotokuvirae</taxon>
        <taxon>Cressdnaviricota</taxon>
        <taxon>Repensiviricetes</taxon>
        <taxon>Geplafuvirales</taxon>
        <taxon>Genomoviridae</taxon>
        <taxon>Gemycircularvirus</taxon>
        <taxon>Gemycircularvirus sewopo3</taxon>
    </lineage>
</organism>
<dbReference type="Proteomes" id="UP000202389">
    <property type="component" value="Segment"/>
</dbReference>
<feature type="region of interest" description="Disordered" evidence="1">
    <location>
        <begin position="14"/>
        <end position="41"/>
    </location>
</feature>
<evidence type="ECO:0000313" key="2">
    <source>
        <dbReference type="EMBL" id="AIF34831.1"/>
    </source>
</evidence>